<feature type="transmembrane region" description="Helical" evidence="2">
    <location>
        <begin position="66"/>
        <end position="84"/>
    </location>
</feature>
<keyword evidence="4" id="KW-1185">Reference proteome</keyword>
<feature type="transmembrane region" description="Helical" evidence="2">
    <location>
        <begin position="91"/>
        <end position="115"/>
    </location>
</feature>
<keyword evidence="2" id="KW-1133">Transmembrane helix</keyword>
<feature type="transmembrane region" description="Helical" evidence="2">
    <location>
        <begin position="216"/>
        <end position="236"/>
    </location>
</feature>
<dbReference type="Proteomes" id="UP001432027">
    <property type="component" value="Unassembled WGS sequence"/>
</dbReference>
<dbReference type="GO" id="GO:0016020">
    <property type="term" value="C:membrane"/>
    <property type="evidence" value="ECO:0007669"/>
    <property type="project" value="InterPro"/>
</dbReference>
<dbReference type="Pfam" id="PF03125">
    <property type="entry name" value="Sre"/>
    <property type="match status" value="1"/>
</dbReference>
<sequence>MVYILLHFNRTFTDEYSPIFEMFTALEFRILLCHFVLQGVVGMSSRLIVMYNQYFGTALHHESKPLIFASLSHIAMYSFFCGGYEKTPPESIIIVVVTEGTNTLHSWFWACALIYEYVSVRQLLIVFVCHFGIGAMLFAVILNYNKREKTNLEVGAQIDRYSIAFTYQIRENLVALRAVLGLTKRIVLLNIPLLSMAFFVRTIANTDRDVQKNFTFAFFDIMISIYPLIIAGYVPFSDPIFERSMLRLPYGKDIFAMLSFFFRRKRRVKESTATIHETDIYFKMLNNSI</sequence>
<feature type="non-terminal residue" evidence="3">
    <location>
        <position position="289"/>
    </location>
</feature>
<protein>
    <recommendedName>
        <fullName evidence="5">G protein-coupled receptor</fullName>
    </recommendedName>
</protein>
<dbReference type="PANTHER" id="PTHR47521:SF7">
    <property type="entry name" value="SERPENTINE RECEPTOR CLASS EPSILON-6"/>
    <property type="match status" value="1"/>
</dbReference>
<evidence type="ECO:0000256" key="1">
    <source>
        <dbReference type="ARBA" id="ARBA00006803"/>
    </source>
</evidence>
<evidence type="ECO:0000256" key="2">
    <source>
        <dbReference type="SAM" id="Phobius"/>
    </source>
</evidence>
<comment type="caution">
    <text evidence="3">The sequence shown here is derived from an EMBL/GenBank/DDBJ whole genome shotgun (WGS) entry which is preliminary data.</text>
</comment>
<dbReference type="EMBL" id="BTSX01000004">
    <property type="protein sequence ID" value="GMS92296.1"/>
    <property type="molecule type" value="Genomic_DNA"/>
</dbReference>
<name>A0AAV5T9R1_9BILA</name>
<dbReference type="InterPro" id="IPR004151">
    <property type="entry name" value="7TM_GPCR_serpentine_rcpt_Sre"/>
</dbReference>
<feature type="transmembrane region" description="Helical" evidence="2">
    <location>
        <begin position="186"/>
        <end position="204"/>
    </location>
</feature>
<dbReference type="AlphaFoldDB" id="A0AAV5T9R1"/>
<evidence type="ECO:0008006" key="5">
    <source>
        <dbReference type="Google" id="ProtNLM"/>
    </source>
</evidence>
<reference evidence="3" key="1">
    <citation type="submission" date="2023-10" db="EMBL/GenBank/DDBJ databases">
        <title>Genome assembly of Pristionchus species.</title>
        <authorList>
            <person name="Yoshida K."/>
            <person name="Sommer R.J."/>
        </authorList>
    </citation>
    <scope>NUCLEOTIDE SEQUENCE</scope>
    <source>
        <strain evidence="3">RS0144</strain>
    </source>
</reference>
<dbReference type="PANTHER" id="PTHR47521">
    <property type="entry name" value="SERPENTINE RECEPTOR, CLASS E (EPSILON)-RELATED"/>
    <property type="match status" value="1"/>
</dbReference>
<comment type="similarity">
    <text evidence="1">Belongs to the nematode receptor-like protein sre family.</text>
</comment>
<gene>
    <name evidence="3" type="ORF">PENTCL1PPCAC_14471</name>
</gene>
<evidence type="ECO:0000313" key="3">
    <source>
        <dbReference type="EMBL" id="GMS92296.1"/>
    </source>
</evidence>
<proteinExistence type="inferred from homology"/>
<organism evidence="3 4">
    <name type="scientific">Pristionchus entomophagus</name>
    <dbReference type="NCBI Taxonomy" id="358040"/>
    <lineage>
        <taxon>Eukaryota</taxon>
        <taxon>Metazoa</taxon>
        <taxon>Ecdysozoa</taxon>
        <taxon>Nematoda</taxon>
        <taxon>Chromadorea</taxon>
        <taxon>Rhabditida</taxon>
        <taxon>Rhabditina</taxon>
        <taxon>Diplogasteromorpha</taxon>
        <taxon>Diplogasteroidea</taxon>
        <taxon>Neodiplogasteridae</taxon>
        <taxon>Pristionchus</taxon>
    </lineage>
</organism>
<accession>A0AAV5T9R1</accession>
<feature type="transmembrane region" description="Helical" evidence="2">
    <location>
        <begin position="121"/>
        <end position="142"/>
    </location>
</feature>
<feature type="transmembrane region" description="Helical" evidence="2">
    <location>
        <begin position="30"/>
        <end position="54"/>
    </location>
</feature>
<keyword evidence="2" id="KW-0812">Transmembrane</keyword>
<dbReference type="InterPro" id="IPR052860">
    <property type="entry name" value="NRL-GPCR1"/>
</dbReference>
<evidence type="ECO:0000313" key="4">
    <source>
        <dbReference type="Proteomes" id="UP001432027"/>
    </source>
</evidence>
<keyword evidence="2" id="KW-0472">Membrane</keyword>
<dbReference type="GO" id="GO:0007606">
    <property type="term" value="P:sensory perception of chemical stimulus"/>
    <property type="evidence" value="ECO:0007669"/>
    <property type="project" value="InterPro"/>
</dbReference>